<protein>
    <submittedName>
        <fullName evidence="2">Uncharacterized protein</fullName>
    </submittedName>
</protein>
<comment type="caution">
    <text evidence="2">The sequence shown here is derived from an EMBL/GenBank/DDBJ whole genome shotgun (WGS) entry which is preliminary data.</text>
</comment>
<sequence length="451" mass="50708">MQHAQEEETLSEEDYFSNMEIFDEESMSAMTFTDEDLLLGSKSHNRPLFVTCYAREQKVNRILIDGGSAVNILPLRTMKELGISMDELTSSRLMIQGFNQWGQRALGIIRMNLLMEDIFSTALFHTVLADDKPFTEAESHFADAKYYLRSTKAKQDSSVGKSEQQINQDEKKTTSSAGGNEDRAKVKAFLEGFDSLKELVLPLINIDARKPQPHKEFVRPTQGPEEEYGETSKLQTAKGFDPKAYKLLIKAGYNPQEKDALGKLSPKTNGGQTHGLNATQNMLREKGHSVQSSRDLIISCDKVLKVKLQTIIFTKAQEDDDDDKESVASSYHISCEIIEDEVATTYHITLSEEDSVEEEDAEIAPPELEEGVKTTVDELKEINLGDVENPRPIYISALLTDDEEEAYVELLHEFKNVFAWSYKEMPGLDAKVAVHQLSISKGARPVKQAQR</sequence>
<dbReference type="EMBL" id="JACGWN010000015">
    <property type="protein sequence ID" value="KAL0401720.1"/>
    <property type="molecule type" value="Genomic_DNA"/>
</dbReference>
<reference evidence="2" key="2">
    <citation type="journal article" date="2024" name="Plant">
        <title>Genomic evolution and insights into agronomic trait innovations of Sesamum species.</title>
        <authorList>
            <person name="Miao H."/>
            <person name="Wang L."/>
            <person name="Qu L."/>
            <person name="Liu H."/>
            <person name="Sun Y."/>
            <person name="Le M."/>
            <person name="Wang Q."/>
            <person name="Wei S."/>
            <person name="Zheng Y."/>
            <person name="Lin W."/>
            <person name="Duan Y."/>
            <person name="Cao H."/>
            <person name="Xiong S."/>
            <person name="Wang X."/>
            <person name="Wei L."/>
            <person name="Li C."/>
            <person name="Ma Q."/>
            <person name="Ju M."/>
            <person name="Zhao R."/>
            <person name="Li G."/>
            <person name="Mu C."/>
            <person name="Tian Q."/>
            <person name="Mei H."/>
            <person name="Zhang T."/>
            <person name="Gao T."/>
            <person name="Zhang H."/>
        </authorList>
    </citation>
    <scope>NUCLEOTIDE SEQUENCE</scope>
    <source>
        <strain evidence="2">KEN1</strain>
    </source>
</reference>
<organism evidence="2">
    <name type="scientific">Sesamum latifolium</name>
    <dbReference type="NCBI Taxonomy" id="2727402"/>
    <lineage>
        <taxon>Eukaryota</taxon>
        <taxon>Viridiplantae</taxon>
        <taxon>Streptophyta</taxon>
        <taxon>Embryophyta</taxon>
        <taxon>Tracheophyta</taxon>
        <taxon>Spermatophyta</taxon>
        <taxon>Magnoliopsida</taxon>
        <taxon>eudicotyledons</taxon>
        <taxon>Gunneridae</taxon>
        <taxon>Pentapetalae</taxon>
        <taxon>asterids</taxon>
        <taxon>lamiids</taxon>
        <taxon>Lamiales</taxon>
        <taxon>Pedaliaceae</taxon>
        <taxon>Sesamum</taxon>
    </lineage>
</organism>
<dbReference type="AlphaFoldDB" id="A0AAW2TAE9"/>
<feature type="region of interest" description="Disordered" evidence="1">
    <location>
        <begin position="213"/>
        <end position="234"/>
    </location>
</feature>
<accession>A0AAW2TAE9</accession>
<dbReference type="PANTHER" id="PTHR33240:SF15">
    <property type="entry name" value="GAG-PRO-LIKE PROTEIN"/>
    <property type="match status" value="1"/>
</dbReference>
<feature type="compositionally biased region" description="Polar residues" evidence="1">
    <location>
        <begin position="157"/>
        <end position="167"/>
    </location>
</feature>
<dbReference type="PANTHER" id="PTHR33240">
    <property type="entry name" value="OS08G0508500 PROTEIN"/>
    <property type="match status" value="1"/>
</dbReference>
<gene>
    <name evidence="2" type="ORF">Slati_4201900</name>
</gene>
<evidence type="ECO:0000256" key="1">
    <source>
        <dbReference type="SAM" id="MobiDB-lite"/>
    </source>
</evidence>
<feature type="region of interest" description="Disordered" evidence="1">
    <location>
        <begin position="157"/>
        <end position="180"/>
    </location>
</feature>
<evidence type="ECO:0000313" key="2">
    <source>
        <dbReference type="EMBL" id="KAL0401720.1"/>
    </source>
</evidence>
<proteinExistence type="predicted"/>
<reference evidence="2" key="1">
    <citation type="submission" date="2020-06" db="EMBL/GenBank/DDBJ databases">
        <authorList>
            <person name="Li T."/>
            <person name="Hu X."/>
            <person name="Zhang T."/>
            <person name="Song X."/>
            <person name="Zhang H."/>
            <person name="Dai N."/>
            <person name="Sheng W."/>
            <person name="Hou X."/>
            <person name="Wei L."/>
        </authorList>
    </citation>
    <scope>NUCLEOTIDE SEQUENCE</scope>
    <source>
        <strain evidence="2">KEN1</strain>
        <tissue evidence="2">Leaf</tissue>
    </source>
</reference>
<name>A0AAW2TAE9_9LAMI</name>